<evidence type="ECO:0000256" key="1">
    <source>
        <dbReference type="SAM" id="SignalP"/>
    </source>
</evidence>
<dbReference type="PANTHER" id="PTHR38037:SF2">
    <property type="entry name" value="ATP-DEPENDENT ZINC PROTEASE DOMAIN-CONTAINING PROTEIN-RELATED"/>
    <property type="match status" value="1"/>
</dbReference>
<name>A0A511QHC3_9VIBR</name>
<feature type="chain" id="PRO_5021862861" evidence="1">
    <location>
        <begin position="23"/>
        <end position="626"/>
    </location>
</feature>
<proteinExistence type="predicted"/>
<dbReference type="OrthoDB" id="8546610at2"/>
<organism evidence="3 4">
    <name type="scientific">Vibrio sagamiensis NBRC 104589</name>
    <dbReference type="NCBI Taxonomy" id="1219064"/>
    <lineage>
        <taxon>Bacteria</taxon>
        <taxon>Pseudomonadati</taxon>
        <taxon>Pseudomonadota</taxon>
        <taxon>Gammaproteobacteria</taxon>
        <taxon>Vibrionales</taxon>
        <taxon>Vibrionaceae</taxon>
        <taxon>Vibrio</taxon>
    </lineage>
</organism>
<evidence type="ECO:0000313" key="3">
    <source>
        <dbReference type="EMBL" id="GEM75852.1"/>
    </source>
</evidence>
<reference evidence="3 4" key="1">
    <citation type="submission" date="2019-07" db="EMBL/GenBank/DDBJ databases">
        <title>Whole genome shotgun sequence of Vibrio sagamiensis NBRC 104589.</title>
        <authorList>
            <person name="Hosoyama A."/>
            <person name="Uohara A."/>
            <person name="Ohji S."/>
            <person name="Ichikawa N."/>
        </authorList>
    </citation>
    <scope>NUCLEOTIDE SEQUENCE [LARGE SCALE GENOMIC DNA]</scope>
    <source>
        <strain evidence="3 4">NBRC 104589</strain>
    </source>
</reference>
<dbReference type="EMBL" id="BJXJ01000017">
    <property type="protein sequence ID" value="GEM75852.1"/>
    <property type="molecule type" value="Genomic_DNA"/>
</dbReference>
<gene>
    <name evidence="3" type="ORF">VSA01S_19640</name>
</gene>
<keyword evidence="4" id="KW-1185">Reference proteome</keyword>
<dbReference type="PANTHER" id="PTHR38037">
    <property type="entry name" value="ZN_PROTEASE DOMAIN-CONTAINING PROTEIN"/>
    <property type="match status" value="1"/>
</dbReference>
<evidence type="ECO:0000313" key="4">
    <source>
        <dbReference type="Proteomes" id="UP000321922"/>
    </source>
</evidence>
<dbReference type="InterPro" id="IPR008503">
    <property type="entry name" value="Asp_endopeptidase"/>
</dbReference>
<feature type="signal peptide" evidence="1">
    <location>
        <begin position="1"/>
        <end position="22"/>
    </location>
</feature>
<dbReference type="Gene3D" id="2.40.70.10">
    <property type="entry name" value="Acid Proteases"/>
    <property type="match status" value="3"/>
</dbReference>
<dbReference type="Proteomes" id="UP000321922">
    <property type="component" value="Unassembled WGS sequence"/>
</dbReference>
<keyword evidence="1" id="KW-0732">Signal</keyword>
<dbReference type="AlphaFoldDB" id="A0A511QHC3"/>
<protein>
    <submittedName>
        <fullName evidence="3">Peptidase</fullName>
    </submittedName>
</protein>
<evidence type="ECO:0000259" key="2">
    <source>
        <dbReference type="Pfam" id="PF05618"/>
    </source>
</evidence>
<dbReference type="SUPFAM" id="SSF50630">
    <property type="entry name" value="Acid proteases"/>
    <property type="match status" value="4"/>
</dbReference>
<comment type="caution">
    <text evidence="3">The sequence shown here is derived from an EMBL/GenBank/DDBJ whole genome shotgun (WGS) entry which is preliminary data.</text>
</comment>
<dbReference type="RefSeq" id="WP_039980438.1">
    <property type="nucleotide sequence ID" value="NZ_BAOJ01000032.1"/>
</dbReference>
<feature type="domain" description="Retropepsin-like aspartic endopeptidase" evidence="2">
    <location>
        <begin position="499"/>
        <end position="616"/>
    </location>
</feature>
<dbReference type="Pfam" id="PF05618">
    <property type="entry name" value="Zn_protease"/>
    <property type="match status" value="1"/>
</dbReference>
<accession>A0A511QHC3</accession>
<sequence>MKKMSLILALSGALLAQPYAWSQTLYATTQDPIYQLDDKMVLGRMEKVYYSDVAELEQVPFSGKIDTGADSSSMHAEQIHVYSTHPDFKDLKDNALMRSIVDEVGGTKEARDHENLKPYQLKVSFIIRHPYTGKPIKITDDLERISAIRNRTETQPILRPTITMPMTIADHTVDMVVNLTERTQFSTPILIGKSYLDNHAWVFAGYDYLQVQPDAQMIGKKETVNINGVTYRVSISDTNRYTSVHALDIKVDKKNRRISFMLEGENGKRHKMELPLVRMLKTSKGERPSVYLPVQINQTHTQQWLVYLRDRSGYSSQVRLGKDVLNQYFMVDTERENLLGGVKKSFKDVLRAKPLIISPQENISLDGHRLPAYPTFTVKTPLLRVDGFELTKNNKQEQVTFYLPTESGEEEKITKPVLKKLKIGKAIRPVVEGEITLGSKKKILNFAIDVLKKEDKGKPYFTFGHEISKGGVLLNTRTDHLLDAKPLFRAGHIEVAEVEGLSFPVKLDTGADVSSISAQNIKRFTQQGQEMVSFTYENDHGVKKEFTKPVVDIMRITAKKGEKASVRPVVEMHVKLGELEKKIQVNLQDRSRFHYSMILGKNFLKHGALVASEAEYLLTSKPEYEK</sequence>
<dbReference type="InterPro" id="IPR021109">
    <property type="entry name" value="Peptidase_aspartic_dom_sf"/>
</dbReference>